<evidence type="ECO:0008006" key="6">
    <source>
        <dbReference type="Google" id="ProtNLM"/>
    </source>
</evidence>
<evidence type="ECO:0000313" key="4">
    <source>
        <dbReference type="EMBL" id="OGZ76916.1"/>
    </source>
</evidence>
<dbReference type="GO" id="GO:0008483">
    <property type="term" value="F:transaminase activity"/>
    <property type="evidence" value="ECO:0007669"/>
    <property type="project" value="InterPro"/>
</dbReference>
<dbReference type="PANTHER" id="PTHR11986">
    <property type="entry name" value="AMINOTRANSFERASE CLASS III"/>
    <property type="match status" value="1"/>
</dbReference>
<protein>
    <recommendedName>
        <fullName evidence="6">Aminotransferase class III</fullName>
    </recommendedName>
</protein>
<dbReference type="Proteomes" id="UP000178632">
    <property type="component" value="Unassembled WGS sequence"/>
</dbReference>
<evidence type="ECO:0000256" key="1">
    <source>
        <dbReference type="ARBA" id="ARBA00001933"/>
    </source>
</evidence>
<organism evidence="4 5">
    <name type="scientific">Candidatus Staskawiczbacteria bacterium RIFCSPLOWO2_12_FULL_37_15</name>
    <dbReference type="NCBI Taxonomy" id="1802218"/>
    <lineage>
        <taxon>Bacteria</taxon>
        <taxon>Candidatus Staskawicziibacteriota</taxon>
    </lineage>
</organism>
<dbReference type="GO" id="GO:0030170">
    <property type="term" value="F:pyridoxal phosphate binding"/>
    <property type="evidence" value="ECO:0007669"/>
    <property type="project" value="InterPro"/>
</dbReference>
<comment type="cofactor">
    <cofactor evidence="1">
        <name>pyridoxal 5'-phosphate</name>
        <dbReference type="ChEBI" id="CHEBI:597326"/>
    </cofactor>
</comment>
<evidence type="ECO:0000313" key="5">
    <source>
        <dbReference type="Proteomes" id="UP000178632"/>
    </source>
</evidence>
<sequence length="461" mass="51468">MKNKATNTQIIAEHLAKRFDIRNTDFSKADSREYLCDNLIPSDIFVIAGNGAVLETNHGKLFDLSSMSLNCILGQNDPWVNASIQAYIASGRPSFHSTRVGSEIYYEVAELIAKVSGIQNPVVNHRQCNGSDVTELAILAAYQHKDKDRELLVSFRGSYYGQNLTSFIASDLQTQNRFLLTEEPSIYFLDAPDNFLPGSSENLSSNDIKTLDELRTIASKSFAVIIEPIQMSNMVNVCNPSFLKELKTICEKFDIQLIFDDIQTGFGWLGTFSSASFFDVYPNLLAVSKALTAGYGPLSSLVMDKRYKDLPMSTVLKTNGADLRSLVAARAVIERLRGVPKEYIPSDLSTDFRHELEVGLFFSFKNKVEILEQCVQTLKQQCASRLGNMRGCGLIRCVEVIDNHGHPDPETCKKIQEQLLQSGVLVRSVKHGLLFKIPIVITDQELHEAFDIVGSVIRRFS</sequence>
<accession>A0A1G2IQ51</accession>
<dbReference type="InterPro" id="IPR050103">
    <property type="entry name" value="Class-III_PLP-dep_AT"/>
</dbReference>
<reference evidence="4 5" key="1">
    <citation type="journal article" date="2016" name="Nat. Commun.">
        <title>Thousands of microbial genomes shed light on interconnected biogeochemical processes in an aquifer system.</title>
        <authorList>
            <person name="Anantharaman K."/>
            <person name="Brown C.T."/>
            <person name="Hug L.A."/>
            <person name="Sharon I."/>
            <person name="Castelle C.J."/>
            <person name="Probst A.J."/>
            <person name="Thomas B.C."/>
            <person name="Singh A."/>
            <person name="Wilkins M.J."/>
            <person name="Karaoz U."/>
            <person name="Brodie E.L."/>
            <person name="Williams K.H."/>
            <person name="Hubbard S.S."/>
            <person name="Banfield J.F."/>
        </authorList>
    </citation>
    <scope>NUCLEOTIDE SEQUENCE [LARGE SCALE GENOMIC DNA]</scope>
</reference>
<dbReference type="AlphaFoldDB" id="A0A1G2IQ51"/>
<evidence type="ECO:0000256" key="2">
    <source>
        <dbReference type="ARBA" id="ARBA00022898"/>
    </source>
</evidence>
<evidence type="ECO:0000256" key="3">
    <source>
        <dbReference type="RuleBase" id="RU003560"/>
    </source>
</evidence>
<name>A0A1G2IQ51_9BACT</name>
<dbReference type="EMBL" id="MHPE01000022">
    <property type="protein sequence ID" value="OGZ76916.1"/>
    <property type="molecule type" value="Genomic_DNA"/>
</dbReference>
<dbReference type="GO" id="GO:0042802">
    <property type="term" value="F:identical protein binding"/>
    <property type="evidence" value="ECO:0007669"/>
    <property type="project" value="TreeGrafter"/>
</dbReference>
<dbReference type="Pfam" id="PF00202">
    <property type="entry name" value="Aminotran_3"/>
    <property type="match status" value="1"/>
</dbReference>
<proteinExistence type="inferred from homology"/>
<dbReference type="Gene3D" id="3.90.1150.10">
    <property type="entry name" value="Aspartate Aminotransferase, domain 1"/>
    <property type="match status" value="2"/>
</dbReference>
<comment type="similarity">
    <text evidence="3">Belongs to the class-III pyridoxal-phosphate-dependent aminotransferase family.</text>
</comment>
<comment type="caution">
    <text evidence="4">The sequence shown here is derived from an EMBL/GenBank/DDBJ whole genome shotgun (WGS) entry which is preliminary data.</text>
</comment>
<dbReference type="InterPro" id="IPR005814">
    <property type="entry name" value="Aminotrans_3"/>
</dbReference>
<dbReference type="SUPFAM" id="SSF53383">
    <property type="entry name" value="PLP-dependent transferases"/>
    <property type="match status" value="1"/>
</dbReference>
<keyword evidence="2 3" id="KW-0663">Pyridoxal phosphate</keyword>
<dbReference type="InterPro" id="IPR015422">
    <property type="entry name" value="PyrdxlP-dep_Trfase_small"/>
</dbReference>
<dbReference type="InterPro" id="IPR015424">
    <property type="entry name" value="PyrdxlP-dep_Trfase"/>
</dbReference>
<dbReference type="Gene3D" id="3.40.640.10">
    <property type="entry name" value="Type I PLP-dependent aspartate aminotransferase-like (Major domain)"/>
    <property type="match status" value="1"/>
</dbReference>
<gene>
    <name evidence="4" type="ORF">A3G45_00425</name>
</gene>
<dbReference type="InterPro" id="IPR015421">
    <property type="entry name" value="PyrdxlP-dep_Trfase_major"/>
</dbReference>